<reference evidence="2" key="1">
    <citation type="submission" date="2018-05" db="EMBL/GenBank/DDBJ databases">
        <authorList>
            <person name="Lanie J.A."/>
            <person name="Ng W.-L."/>
            <person name="Kazmierczak K.M."/>
            <person name="Andrzejewski T.M."/>
            <person name="Davidsen T.M."/>
            <person name="Wayne K.J."/>
            <person name="Tettelin H."/>
            <person name="Glass J.I."/>
            <person name="Rusch D."/>
            <person name="Podicherti R."/>
            <person name="Tsui H.-C.T."/>
            <person name="Winkler M.E."/>
        </authorList>
    </citation>
    <scope>NUCLEOTIDE SEQUENCE</scope>
</reference>
<feature type="region of interest" description="Disordered" evidence="1">
    <location>
        <begin position="1"/>
        <end position="24"/>
    </location>
</feature>
<name>A0A383CHA5_9ZZZZ</name>
<dbReference type="EMBL" id="UINC01208849">
    <property type="protein sequence ID" value="SVE31602.1"/>
    <property type="molecule type" value="Genomic_DNA"/>
</dbReference>
<proteinExistence type="predicted"/>
<dbReference type="AlphaFoldDB" id="A0A383CHA5"/>
<sequence>MDSLLYPTRDQSRATGAPEEDRGA</sequence>
<accession>A0A383CHA5</accession>
<protein>
    <submittedName>
        <fullName evidence="2">Uncharacterized protein</fullName>
    </submittedName>
</protein>
<evidence type="ECO:0000256" key="1">
    <source>
        <dbReference type="SAM" id="MobiDB-lite"/>
    </source>
</evidence>
<evidence type="ECO:0000313" key="2">
    <source>
        <dbReference type="EMBL" id="SVE31602.1"/>
    </source>
</evidence>
<gene>
    <name evidence="2" type="ORF">METZ01_LOCUS484456</name>
</gene>
<organism evidence="2">
    <name type="scientific">marine metagenome</name>
    <dbReference type="NCBI Taxonomy" id="408172"/>
    <lineage>
        <taxon>unclassified sequences</taxon>
        <taxon>metagenomes</taxon>
        <taxon>ecological metagenomes</taxon>
    </lineage>
</organism>